<protein>
    <submittedName>
        <fullName evidence="2">Sulfotransferase family protein</fullName>
    </submittedName>
</protein>
<dbReference type="EMBL" id="FOBF01000009">
    <property type="protein sequence ID" value="SEM08408.1"/>
    <property type="molecule type" value="Genomic_DNA"/>
</dbReference>
<name>A0A1H7VHU5_9ACTN</name>
<dbReference type="Gene3D" id="3.40.50.300">
    <property type="entry name" value="P-loop containing nucleotide triphosphate hydrolases"/>
    <property type="match status" value="1"/>
</dbReference>
<proteinExistence type="predicted"/>
<dbReference type="GO" id="GO:0008476">
    <property type="term" value="F:protein-tyrosine sulfotransferase activity"/>
    <property type="evidence" value="ECO:0007669"/>
    <property type="project" value="InterPro"/>
</dbReference>
<dbReference type="InterPro" id="IPR027417">
    <property type="entry name" value="P-loop_NTPase"/>
</dbReference>
<dbReference type="PANTHER" id="PTHR12788">
    <property type="entry name" value="PROTEIN-TYROSINE SULFOTRANSFERASE 2"/>
    <property type="match status" value="1"/>
</dbReference>
<dbReference type="AlphaFoldDB" id="A0A1H7VHU5"/>
<keyword evidence="1 2" id="KW-0808">Transferase</keyword>
<gene>
    <name evidence="2" type="ORF">SAMN05660976_04147</name>
</gene>
<evidence type="ECO:0000313" key="2">
    <source>
        <dbReference type="EMBL" id="SEM08408.1"/>
    </source>
</evidence>
<dbReference type="InterPro" id="IPR026634">
    <property type="entry name" value="TPST-like"/>
</dbReference>
<reference evidence="2 3" key="1">
    <citation type="submission" date="2016-10" db="EMBL/GenBank/DDBJ databases">
        <authorList>
            <person name="de Groot N.N."/>
        </authorList>
    </citation>
    <scope>NUCLEOTIDE SEQUENCE [LARGE SCALE GENOMIC DNA]</scope>
    <source>
        <strain evidence="2 3">DSM 43357</strain>
    </source>
</reference>
<accession>A0A1H7VHU5</accession>
<dbReference type="OrthoDB" id="9777890at2"/>
<dbReference type="SUPFAM" id="SSF52540">
    <property type="entry name" value="P-loop containing nucleoside triphosphate hydrolases"/>
    <property type="match status" value="1"/>
</dbReference>
<keyword evidence="3" id="KW-1185">Reference proteome</keyword>
<evidence type="ECO:0000313" key="3">
    <source>
        <dbReference type="Proteomes" id="UP000198953"/>
    </source>
</evidence>
<dbReference type="STRING" id="46177.SAMN05660976_04147"/>
<sequence>MSDRPVFVIGCPRSGTTMLQLMLHSHPRMAVPPETRFLVPAYYRRRSWGDLRAPQRRKALAEWIATERTTKFRELKIDKDEFVRQCVEGPGSLGSIIGTAFRMYAERFGKERWGDKRPSYVKQVDMLLRLFPDAQFIHLIRDGRDCVASLKEMPWFTLDSFHAVSTWAEAIDAGNRLRKSLPADTYYELRYEDLTDDPSTELKKICHFLEEDYSPAMISPREAASVAVPLHKVWHSNTHGEVTRSRVGSWANRLEDWEIAIAEHVLGDRLEANGYELTGAPKPSKEHVAAAQKTMQKRKANRMRKAMRDRINRLREPSPVAAMLTSGQRALAGLPDRHDKPVEVAEPAV</sequence>
<dbReference type="PANTHER" id="PTHR12788:SF10">
    <property type="entry name" value="PROTEIN-TYROSINE SULFOTRANSFERASE"/>
    <property type="match status" value="1"/>
</dbReference>
<organism evidence="2 3">
    <name type="scientific">Nonomuraea pusilla</name>
    <dbReference type="NCBI Taxonomy" id="46177"/>
    <lineage>
        <taxon>Bacteria</taxon>
        <taxon>Bacillati</taxon>
        <taxon>Actinomycetota</taxon>
        <taxon>Actinomycetes</taxon>
        <taxon>Streptosporangiales</taxon>
        <taxon>Streptosporangiaceae</taxon>
        <taxon>Nonomuraea</taxon>
    </lineage>
</organism>
<dbReference type="Proteomes" id="UP000198953">
    <property type="component" value="Unassembled WGS sequence"/>
</dbReference>
<dbReference type="RefSeq" id="WP_055506471.1">
    <property type="nucleotide sequence ID" value="NZ_BBZG01000004.1"/>
</dbReference>
<dbReference type="Pfam" id="PF13469">
    <property type="entry name" value="Sulfotransfer_3"/>
    <property type="match status" value="1"/>
</dbReference>
<evidence type="ECO:0000256" key="1">
    <source>
        <dbReference type="ARBA" id="ARBA00022679"/>
    </source>
</evidence>